<dbReference type="Proteomes" id="UP000015105">
    <property type="component" value="Chromosome 4D"/>
</dbReference>
<evidence type="ECO:0000256" key="2">
    <source>
        <dbReference type="SAM" id="Phobius"/>
    </source>
</evidence>
<evidence type="ECO:0000256" key="1">
    <source>
        <dbReference type="SAM" id="MobiDB-lite"/>
    </source>
</evidence>
<feature type="region of interest" description="Disordered" evidence="1">
    <location>
        <begin position="91"/>
        <end position="133"/>
    </location>
</feature>
<dbReference type="AlphaFoldDB" id="A0A453IVW9"/>
<protein>
    <submittedName>
        <fullName evidence="3">Uncharacterized protein</fullName>
    </submittedName>
</protein>
<reference evidence="3" key="4">
    <citation type="submission" date="2019-03" db="UniProtKB">
        <authorList>
            <consortium name="EnsemblPlants"/>
        </authorList>
    </citation>
    <scope>IDENTIFICATION</scope>
</reference>
<evidence type="ECO:0000313" key="4">
    <source>
        <dbReference type="Proteomes" id="UP000015105"/>
    </source>
</evidence>
<evidence type="ECO:0000313" key="3">
    <source>
        <dbReference type="EnsemblPlants" id="AET4Gv20697600.1"/>
    </source>
</evidence>
<keyword evidence="2" id="KW-0812">Transmembrane</keyword>
<keyword evidence="2" id="KW-0472">Membrane</keyword>
<reference evidence="3" key="3">
    <citation type="journal article" date="2017" name="Nature">
        <title>Genome sequence of the progenitor of the wheat D genome Aegilops tauschii.</title>
        <authorList>
            <person name="Luo M.C."/>
            <person name="Gu Y.Q."/>
            <person name="Puiu D."/>
            <person name="Wang H."/>
            <person name="Twardziok S.O."/>
            <person name="Deal K.R."/>
            <person name="Huo N."/>
            <person name="Zhu T."/>
            <person name="Wang L."/>
            <person name="Wang Y."/>
            <person name="McGuire P.E."/>
            <person name="Liu S."/>
            <person name="Long H."/>
            <person name="Ramasamy R.K."/>
            <person name="Rodriguez J.C."/>
            <person name="Van S.L."/>
            <person name="Yuan L."/>
            <person name="Wang Z."/>
            <person name="Xia Z."/>
            <person name="Xiao L."/>
            <person name="Anderson O.D."/>
            <person name="Ouyang S."/>
            <person name="Liang Y."/>
            <person name="Zimin A.V."/>
            <person name="Pertea G."/>
            <person name="Qi P."/>
            <person name="Bennetzen J.L."/>
            <person name="Dai X."/>
            <person name="Dawson M.W."/>
            <person name="Muller H.G."/>
            <person name="Kugler K."/>
            <person name="Rivarola-Duarte L."/>
            <person name="Spannagl M."/>
            <person name="Mayer K.F.X."/>
            <person name="Lu F.H."/>
            <person name="Bevan M.W."/>
            <person name="Leroy P."/>
            <person name="Li P."/>
            <person name="You F.M."/>
            <person name="Sun Q."/>
            <person name="Liu Z."/>
            <person name="Lyons E."/>
            <person name="Wicker T."/>
            <person name="Salzberg S.L."/>
            <person name="Devos K.M."/>
            <person name="Dvorak J."/>
        </authorList>
    </citation>
    <scope>NUCLEOTIDE SEQUENCE [LARGE SCALE GENOMIC DNA]</scope>
    <source>
        <strain evidence="3">cv. AL8/78</strain>
    </source>
</reference>
<proteinExistence type="predicted"/>
<accession>A0A453IVW9</accession>
<keyword evidence="4" id="KW-1185">Reference proteome</keyword>
<dbReference type="EnsemblPlants" id="AET4Gv20697600.1">
    <property type="protein sequence ID" value="AET4Gv20697600.1"/>
    <property type="gene ID" value="AET4Gv20697600"/>
</dbReference>
<feature type="transmembrane region" description="Helical" evidence="2">
    <location>
        <begin position="12"/>
        <end position="31"/>
    </location>
</feature>
<name>A0A453IVW9_AEGTS</name>
<feature type="transmembrane region" description="Helical" evidence="2">
    <location>
        <begin position="145"/>
        <end position="170"/>
    </location>
</feature>
<organism evidence="3 4">
    <name type="scientific">Aegilops tauschii subsp. strangulata</name>
    <name type="common">Goatgrass</name>
    <dbReference type="NCBI Taxonomy" id="200361"/>
    <lineage>
        <taxon>Eukaryota</taxon>
        <taxon>Viridiplantae</taxon>
        <taxon>Streptophyta</taxon>
        <taxon>Embryophyta</taxon>
        <taxon>Tracheophyta</taxon>
        <taxon>Spermatophyta</taxon>
        <taxon>Magnoliopsida</taxon>
        <taxon>Liliopsida</taxon>
        <taxon>Poales</taxon>
        <taxon>Poaceae</taxon>
        <taxon>BOP clade</taxon>
        <taxon>Pooideae</taxon>
        <taxon>Triticodae</taxon>
        <taxon>Triticeae</taxon>
        <taxon>Triticinae</taxon>
        <taxon>Aegilops</taxon>
    </lineage>
</organism>
<dbReference type="Gramene" id="AET4Gv20697600.1">
    <property type="protein sequence ID" value="AET4Gv20697600.1"/>
    <property type="gene ID" value="AET4Gv20697600"/>
</dbReference>
<reference evidence="3" key="5">
    <citation type="journal article" date="2021" name="G3 (Bethesda)">
        <title>Aegilops tauschii genome assembly Aet v5.0 features greater sequence contiguity and improved annotation.</title>
        <authorList>
            <person name="Wang L."/>
            <person name="Zhu T."/>
            <person name="Rodriguez J.C."/>
            <person name="Deal K.R."/>
            <person name="Dubcovsky J."/>
            <person name="McGuire P.E."/>
            <person name="Lux T."/>
            <person name="Spannagl M."/>
            <person name="Mayer K.F.X."/>
            <person name="Baldrich P."/>
            <person name="Meyers B.C."/>
            <person name="Huo N."/>
            <person name="Gu Y.Q."/>
            <person name="Zhou H."/>
            <person name="Devos K.M."/>
            <person name="Bennetzen J.L."/>
            <person name="Unver T."/>
            <person name="Budak H."/>
            <person name="Gulick P.J."/>
            <person name="Galiba G."/>
            <person name="Kalapos B."/>
            <person name="Nelson D.R."/>
            <person name="Li P."/>
            <person name="You F.M."/>
            <person name="Luo M.C."/>
            <person name="Dvorak J."/>
        </authorList>
    </citation>
    <scope>NUCLEOTIDE SEQUENCE [LARGE SCALE GENOMIC DNA]</scope>
    <source>
        <strain evidence="3">cv. AL8/78</strain>
    </source>
</reference>
<dbReference type="STRING" id="200361.A0A453IVW9"/>
<reference evidence="4" key="1">
    <citation type="journal article" date="2014" name="Science">
        <title>Ancient hybridizations among the ancestral genomes of bread wheat.</title>
        <authorList>
            <consortium name="International Wheat Genome Sequencing Consortium,"/>
            <person name="Marcussen T."/>
            <person name="Sandve S.R."/>
            <person name="Heier L."/>
            <person name="Spannagl M."/>
            <person name="Pfeifer M."/>
            <person name="Jakobsen K.S."/>
            <person name="Wulff B.B."/>
            <person name="Steuernagel B."/>
            <person name="Mayer K.F."/>
            <person name="Olsen O.A."/>
        </authorList>
    </citation>
    <scope>NUCLEOTIDE SEQUENCE [LARGE SCALE GENOMIC DNA]</scope>
    <source>
        <strain evidence="4">cv. AL8/78</strain>
    </source>
</reference>
<keyword evidence="2" id="KW-1133">Transmembrane helix</keyword>
<reference evidence="4" key="2">
    <citation type="journal article" date="2017" name="Nat. Plants">
        <title>The Aegilops tauschii genome reveals multiple impacts of transposons.</title>
        <authorList>
            <person name="Zhao G."/>
            <person name="Zou C."/>
            <person name="Li K."/>
            <person name="Wang K."/>
            <person name="Li T."/>
            <person name="Gao L."/>
            <person name="Zhang X."/>
            <person name="Wang H."/>
            <person name="Yang Z."/>
            <person name="Liu X."/>
            <person name="Jiang W."/>
            <person name="Mao L."/>
            <person name="Kong X."/>
            <person name="Jiao Y."/>
            <person name="Jia J."/>
        </authorList>
    </citation>
    <scope>NUCLEOTIDE SEQUENCE [LARGE SCALE GENOMIC DNA]</scope>
    <source>
        <strain evidence="4">cv. AL8/78</strain>
    </source>
</reference>
<sequence length="176" mass="18640">PRGTPTPCPLRVAAALLLSAAALLLSAAAMLRAGRMREEEEPSWFGRFDEDLPSPDELIPLSHWLITRDLPAAFNIPTHGAGRSAILAKERGSEASPGNTSMKDGGFPSPLGNTSMNGGGGGGGSARTSRSSDCRREELRNLDDVAGLTNLFSEVPAAAVVLFFFFLLPWPCCCLE</sequence>